<dbReference type="InterPro" id="IPR036388">
    <property type="entry name" value="WH-like_DNA-bd_sf"/>
</dbReference>
<evidence type="ECO:0000256" key="4">
    <source>
        <dbReference type="SAM" id="MobiDB-lite"/>
    </source>
</evidence>
<evidence type="ECO:0000313" key="7">
    <source>
        <dbReference type="EMBL" id="MCJ2543020.1"/>
    </source>
</evidence>
<protein>
    <submittedName>
        <fullName evidence="7">Response regulator transcription factor</fullName>
    </submittedName>
</protein>
<dbReference type="InterPro" id="IPR001867">
    <property type="entry name" value="OmpR/PhoB-type_DNA-bd"/>
</dbReference>
<evidence type="ECO:0000313" key="8">
    <source>
        <dbReference type="Proteomes" id="UP000830835"/>
    </source>
</evidence>
<dbReference type="RefSeq" id="WP_244350296.1">
    <property type="nucleotide sequence ID" value="NZ_JAFIRA010000019.1"/>
</dbReference>
<evidence type="ECO:0000259" key="6">
    <source>
        <dbReference type="PROSITE" id="PS51755"/>
    </source>
</evidence>
<evidence type="ECO:0000256" key="1">
    <source>
        <dbReference type="ARBA" id="ARBA00023125"/>
    </source>
</evidence>
<dbReference type="Pfam" id="PF00072">
    <property type="entry name" value="Response_reg"/>
    <property type="match status" value="1"/>
</dbReference>
<organism evidence="7 8">
    <name type="scientific">Thermostichus vulcanus str. 'Rupite'</name>
    <dbReference type="NCBI Taxonomy" id="2813851"/>
    <lineage>
        <taxon>Bacteria</taxon>
        <taxon>Bacillati</taxon>
        <taxon>Cyanobacteriota</taxon>
        <taxon>Cyanophyceae</taxon>
        <taxon>Thermostichales</taxon>
        <taxon>Thermostichaceae</taxon>
        <taxon>Thermostichus</taxon>
    </lineage>
</organism>
<feature type="compositionally biased region" description="Low complexity" evidence="4">
    <location>
        <begin position="237"/>
        <end position="256"/>
    </location>
</feature>
<feature type="domain" description="Response regulatory" evidence="5">
    <location>
        <begin position="5"/>
        <end position="118"/>
    </location>
</feature>
<dbReference type="CDD" id="cd00383">
    <property type="entry name" value="trans_reg_C"/>
    <property type="match status" value="1"/>
</dbReference>
<dbReference type="Proteomes" id="UP000830835">
    <property type="component" value="Unassembled WGS sequence"/>
</dbReference>
<reference evidence="7" key="1">
    <citation type="submission" date="2021-02" db="EMBL/GenBank/DDBJ databases">
        <title>The CRISPR/cas machinery reduction and long-range gene transfer in the hot spring cyanobacterium Synechococcus.</title>
        <authorList>
            <person name="Dvorak P."/>
            <person name="Jahodarova E."/>
            <person name="Hasler P."/>
            <person name="Poulickova A."/>
        </authorList>
    </citation>
    <scope>NUCLEOTIDE SEQUENCE</scope>
    <source>
        <strain evidence="7">Rupite</strain>
    </source>
</reference>
<keyword evidence="1 3" id="KW-0238">DNA-binding</keyword>
<dbReference type="Gene3D" id="6.10.250.690">
    <property type="match status" value="1"/>
</dbReference>
<dbReference type="PANTHER" id="PTHR48111">
    <property type="entry name" value="REGULATOR OF RPOS"/>
    <property type="match status" value="1"/>
</dbReference>
<dbReference type="InterPro" id="IPR011006">
    <property type="entry name" value="CheY-like_superfamily"/>
</dbReference>
<dbReference type="SMART" id="SM00448">
    <property type="entry name" value="REC"/>
    <property type="match status" value="1"/>
</dbReference>
<proteinExistence type="predicted"/>
<name>A0ABT0CB71_THEVL</name>
<dbReference type="SUPFAM" id="SSF52172">
    <property type="entry name" value="CheY-like"/>
    <property type="match status" value="1"/>
</dbReference>
<sequence>MQHLQILVAEGNPHLRSLLCWHLQQAGHQVCEVDTIRQAKALLQQQLIHLMILDAELSNRAGLQLCHWAHRHCDLLILLLSQRGSEADIIAGLEAGADHYLTKPLSMQLLDAHIQALARRFRRTVPPTFLQYGELKIDLVQRRVTLAGEGIDLTPQEFSLLMVLAQANGDPVSRMELLERAWPDSTDNPRTVDTHILSLRKKLERDPRQPSLIQTVRSVGYCFGWERTSSEPPPTPARATVSSASSSISAPAKPNP</sequence>
<dbReference type="SMART" id="SM00862">
    <property type="entry name" value="Trans_reg_C"/>
    <property type="match status" value="1"/>
</dbReference>
<dbReference type="PANTHER" id="PTHR48111:SF68">
    <property type="entry name" value="OMPR SUBFAMILY"/>
    <property type="match status" value="1"/>
</dbReference>
<keyword evidence="8" id="KW-1185">Reference proteome</keyword>
<gene>
    <name evidence="7" type="ORF">JX360_08895</name>
</gene>
<evidence type="ECO:0000256" key="3">
    <source>
        <dbReference type="PROSITE-ProRule" id="PRU01091"/>
    </source>
</evidence>
<dbReference type="Gene3D" id="3.40.50.2300">
    <property type="match status" value="1"/>
</dbReference>
<dbReference type="EMBL" id="JAFIRA010000019">
    <property type="protein sequence ID" value="MCJ2543020.1"/>
    <property type="molecule type" value="Genomic_DNA"/>
</dbReference>
<feature type="modified residue" description="4-aspartylphosphate" evidence="2">
    <location>
        <position position="54"/>
    </location>
</feature>
<dbReference type="InterPro" id="IPR001789">
    <property type="entry name" value="Sig_transdc_resp-reg_receiver"/>
</dbReference>
<comment type="caution">
    <text evidence="7">The sequence shown here is derived from an EMBL/GenBank/DDBJ whole genome shotgun (WGS) entry which is preliminary data.</text>
</comment>
<keyword evidence="2" id="KW-0597">Phosphoprotein</keyword>
<dbReference type="Gene3D" id="1.10.10.10">
    <property type="entry name" value="Winged helix-like DNA-binding domain superfamily/Winged helix DNA-binding domain"/>
    <property type="match status" value="1"/>
</dbReference>
<dbReference type="PROSITE" id="PS51755">
    <property type="entry name" value="OMPR_PHOB"/>
    <property type="match status" value="1"/>
</dbReference>
<dbReference type="PROSITE" id="PS50110">
    <property type="entry name" value="RESPONSE_REGULATORY"/>
    <property type="match status" value="1"/>
</dbReference>
<dbReference type="Pfam" id="PF00486">
    <property type="entry name" value="Trans_reg_C"/>
    <property type="match status" value="1"/>
</dbReference>
<feature type="region of interest" description="Disordered" evidence="4">
    <location>
        <begin position="226"/>
        <end position="256"/>
    </location>
</feature>
<feature type="DNA-binding region" description="OmpR/PhoB-type" evidence="3">
    <location>
        <begin position="127"/>
        <end position="225"/>
    </location>
</feature>
<feature type="domain" description="OmpR/PhoB-type" evidence="6">
    <location>
        <begin position="127"/>
        <end position="225"/>
    </location>
</feature>
<evidence type="ECO:0000259" key="5">
    <source>
        <dbReference type="PROSITE" id="PS50110"/>
    </source>
</evidence>
<accession>A0ABT0CB71</accession>
<dbReference type="InterPro" id="IPR039420">
    <property type="entry name" value="WalR-like"/>
</dbReference>
<evidence type="ECO:0000256" key="2">
    <source>
        <dbReference type="PROSITE-ProRule" id="PRU00169"/>
    </source>
</evidence>